<dbReference type="STRING" id="1435349.PW52_07095"/>
<feature type="chain" id="PRO_5002325982" description="TonB-dependent receptor" evidence="10">
    <location>
        <begin position="23"/>
        <end position="1149"/>
    </location>
</feature>
<keyword evidence="5 9" id="KW-0798">TonB box</keyword>
<evidence type="ECO:0000259" key="12">
    <source>
        <dbReference type="Pfam" id="PF07715"/>
    </source>
</evidence>
<dbReference type="EMBL" id="JTDW01000004">
    <property type="protein sequence ID" value="KJD36344.1"/>
    <property type="molecule type" value="Genomic_DNA"/>
</dbReference>
<proteinExistence type="inferred from homology"/>
<gene>
    <name evidence="13" type="ORF">PW52_07095</name>
</gene>
<dbReference type="SUPFAM" id="SSF49464">
    <property type="entry name" value="Carboxypeptidase regulatory domain-like"/>
    <property type="match status" value="1"/>
</dbReference>
<dbReference type="PROSITE" id="PS52016">
    <property type="entry name" value="TONB_DEPENDENT_REC_3"/>
    <property type="match status" value="1"/>
</dbReference>
<dbReference type="InterPro" id="IPR036942">
    <property type="entry name" value="Beta-barrel_TonB_sf"/>
</dbReference>
<feature type="domain" description="TonB-dependent receptor-like beta-barrel" evidence="11">
    <location>
        <begin position="501"/>
        <end position="901"/>
    </location>
</feature>
<evidence type="ECO:0000256" key="4">
    <source>
        <dbReference type="ARBA" id="ARBA00022692"/>
    </source>
</evidence>
<feature type="domain" description="TonB-dependent receptor plug" evidence="12">
    <location>
        <begin position="211"/>
        <end position="348"/>
    </location>
</feature>
<dbReference type="FunFam" id="2.60.40.1120:FF:000003">
    <property type="entry name" value="Outer membrane protein Omp121"/>
    <property type="match status" value="1"/>
</dbReference>
<dbReference type="InterPro" id="IPR023996">
    <property type="entry name" value="TonB-dep_OMP_SusC/RagA"/>
</dbReference>
<organism evidence="13 14">
    <name type="scientific">Neotamlana sedimentorum</name>
    <dbReference type="NCBI Taxonomy" id="1435349"/>
    <lineage>
        <taxon>Bacteria</taxon>
        <taxon>Pseudomonadati</taxon>
        <taxon>Bacteroidota</taxon>
        <taxon>Flavobacteriia</taxon>
        <taxon>Flavobacteriales</taxon>
        <taxon>Flavobacteriaceae</taxon>
        <taxon>Neotamlana</taxon>
    </lineage>
</organism>
<evidence type="ECO:0008006" key="15">
    <source>
        <dbReference type="Google" id="ProtNLM"/>
    </source>
</evidence>
<dbReference type="Pfam" id="PF00593">
    <property type="entry name" value="TonB_dep_Rec_b-barrel"/>
    <property type="match status" value="1"/>
</dbReference>
<dbReference type="InterPro" id="IPR039426">
    <property type="entry name" value="TonB-dep_rcpt-like"/>
</dbReference>
<accession>A0A0D7WBA6</accession>
<comment type="similarity">
    <text evidence="8 9">Belongs to the TonB-dependent receptor family.</text>
</comment>
<keyword evidence="4 8" id="KW-0812">Transmembrane</keyword>
<evidence type="ECO:0000256" key="2">
    <source>
        <dbReference type="ARBA" id="ARBA00022448"/>
    </source>
</evidence>
<evidence type="ECO:0000313" key="13">
    <source>
        <dbReference type="EMBL" id="KJD36344.1"/>
    </source>
</evidence>
<evidence type="ECO:0000256" key="3">
    <source>
        <dbReference type="ARBA" id="ARBA00022452"/>
    </source>
</evidence>
<dbReference type="InterPro" id="IPR012910">
    <property type="entry name" value="Plug_dom"/>
</dbReference>
<keyword evidence="6 8" id="KW-0472">Membrane</keyword>
<evidence type="ECO:0000256" key="10">
    <source>
        <dbReference type="SAM" id="SignalP"/>
    </source>
</evidence>
<dbReference type="Gene3D" id="2.170.130.10">
    <property type="entry name" value="TonB-dependent receptor, plug domain"/>
    <property type="match status" value="1"/>
</dbReference>
<protein>
    <recommendedName>
        <fullName evidence="15">TonB-dependent receptor</fullName>
    </recommendedName>
</protein>
<comment type="caution">
    <text evidence="13">The sequence shown here is derived from an EMBL/GenBank/DDBJ whole genome shotgun (WGS) entry which is preliminary data.</text>
</comment>
<dbReference type="GO" id="GO:0009279">
    <property type="term" value="C:cell outer membrane"/>
    <property type="evidence" value="ECO:0007669"/>
    <property type="project" value="UniProtKB-SubCell"/>
</dbReference>
<evidence type="ECO:0000256" key="7">
    <source>
        <dbReference type="ARBA" id="ARBA00023237"/>
    </source>
</evidence>
<sequence>MKLTYILLLFALFQIQANNSFSQNVKVTLNCNNMPIEEVLTEIETKTEFKFLYEKDVFFKDEKINITSNQEQLKNILNRIFGKLQLHYEFINEQIIIVKNTEEKSVINSLKAKIKQVLQAPITGKVTDESGMPLPGATIVYKGRNSGVTTDFDGNFSIPFVQNAKTLVVSYIGYETQEVVINNVSKINVQLKVAVTGLDETVIVAYGKIKKEALTGSVGVVNVEGLAQQGTIINVDQALQGQVAGVQVSSPSGKPGAAARVRVRGSSSILGTNQPLYVVDGVPISPSVEIPGYASFIDGLSNNESTTLENEGFNNDLGFLDFNNVESISVLKDATATSIYGSRAANGVIVITTKSGSGLSKPQFELSVTQRANLVQNIDVLNSSQYKSLYEDAINNYVESGGVVPTSDSFGQGILAGTEVDLNTNTDWQDLVVRNTSLTSNYAFSVRGGSDKGSYYSSLSLQSDDGSVKGDELRRYAYSLSLTQKLKDNLSFTSNINLGRVKSDLALNSLFATFEAATYLRPDVTPYDEDGNLIARIGDIYNPLSSSQRRITSTTFSLAGNFTLEYEPIENLILKTTGILQYIDAESYSFYPSYTISGSTTNGEGNLINRNTINPTVEGTLSYDFSLAKSNFNILVGSTYQNENSVTNSLYGENFPNDDTLTGISYAGESLSAQESITRSNLISFFSRFIYDYDNRYVINFSGRTDGSSKFGANKRWATFPSVGLGWNIHNEKFMDNAYAVNFLKLRASTGQSGNVTFDPNQSFSLYGALNSTLGVYNGNTGVVPVRIGNPDLKWEVTTQKDLGLEFALFNNRIKGEVAYYQKDTKDVLYQTELPSSSGLYTVISNLGDTQNDGYELTLNFNLVNKKNFKWNFGFNAATANSKIVKLNTSYLDEFGGTYLNGLYLREGESLGLIRGFVANGLFQNQEQIDALNNNAPDGVYQSSTTSPGDVYFADLDGDGEVSTSTSSGDVTSIGSIEPDFFGGINTNFNYKGLTLNIFANYSLGNDIYWKAGENAFSYTTLNEQGNKPTLALDRWTPDNTDAIYPRAVYRTNLSTSNQNNRQSSLYVHKGDYLRIKNITLGYNFSNDVLDKLKIQGLYLYLTGTNLFTFTKYPGADPEFTNIASFRNPIDSNKYPVSKQLITGLRLTF</sequence>
<dbReference type="InterPro" id="IPR000531">
    <property type="entry name" value="Beta-barrel_TonB"/>
</dbReference>
<dbReference type="NCBIfam" id="TIGR04056">
    <property type="entry name" value="OMP_RagA_SusC"/>
    <property type="match status" value="1"/>
</dbReference>
<evidence type="ECO:0000256" key="6">
    <source>
        <dbReference type="ARBA" id="ARBA00023136"/>
    </source>
</evidence>
<dbReference type="Pfam" id="PF13715">
    <property type="entry name" value="CarbopepD_reg_2"/>
    <property type="match status" value="1"/>
</dbReference>
<keyword evidence="10" id="KW-0732">Signal</keyword>
<evidence type="ECO:0000256" key="1">
    <source>
        <dbReference type="ARBA" id="ARBA00004571"/>
    </source>
</evidence>
<dbReference type="InterPro" id="IPR037066">
    <property type="entry name" value="Plug_dom_sf"/>
</dbReference>
<evidence type="ECO:0000259" key="11">
    <source>
        <dbReference type="Pfam" id="PF00593"/>
    </source>
</evidence>
<dbReference type="Pfam" id="PF07715">
    <property type="entry name" value="Plug"/>
    <property type="match status" value="1"/>
</dbReference>
<feature type="signal peptide" evidence="10">
    <location>
        <begin position="1"/>
        <end position="22"/>
    </location>
</feature>
<reference evidence="13 14" key="1">
    <citation type="submission" date="2014-11" db="EMBL/GenBank/DDBJ databases">
        <title>Tamlana sedimentorum sp. nov., isolated from shallow sand sediments of the Sea of Japan.</title>
        <authorList>
            <person name="Romanenko L.A."/>
        </authorList>
    </citation>
    <scope>NUCLEOTIDE SEQUENCE [LARGE SCALE GENOMIC DNA]</scope>
    <source>
        <strain evidence="13 14">JCM 19808</strain>
    </source>
</reference>
<keyword evidence="14" id="KW-1185">Reference proteome</keyword>
<name>A0A0D7WBA6_9FLAO</name>
<dbReference type="InterPro" id="IPR008969">
    <property type="entry name" value="CarboxyPept-like_regulatory"/>
</dbReference>
<dbReference type="SUPFAM" id="SSF56935">
    <property type="entry name" value="Porins"/>
    <property type="match status" value="1"/>
</dbReference>
<keyword evidence="7 8" id="KW-0998">Cell outer membrane</keyword>
<keyword evidence="2 8" id="KW-0813">Transport</keyword>
<dbReference type="Gene3D" id="2.40.170.20">
    <property type="entry name" value="TonB-dependent receptor, beta-barrel domain"/>
    <property type="match status" value="1"/>
</dbReference>
<evidence type="ECO:0000256" key="8">
    <source>
        <dbReference type="PROSITE-ProRule" id="PRU01360"/>
    </source>
</evidence>
<evidence type="ECO:0000256" key="9">
    <source>
        <dbReference type="RuleBase" id="RU003357"/>
    </source>
</evidence>
<keyword evidence="3 8" id="KW-1134">Transmembrane beta strand</keyword>
<evidence type="ECO:0000313" key="14">
    <source>
        <dbReference type="Proteomes" id="UP000032578"/>
    </source>
</evidence>
<comment type="subcellular location">
    <subcellularLocation>
        <location evidence="1 8">Cell outer membrane</location>
        <topology evidence="1 8">Multi-pass membrane protein</topology>
    </subcellularLocation>
</comment>
<dbReference type="InterPro" id="IPR023997">
    <property type="entry name" value="TonB-dep_OMP_SusC/RagA_CS"/>
</dbReference>
<dbReference type="AlphaFoldDB" id="A0A0D7WBA6"/>
<dbReference type="Gene3D" id="2.60.40.1120">
    <property type="entry name" value="Carboxypeptidase-like, regulatory domain"/>
    <property type="match status" value="1"/>
</dbReference>
<dbReference type="NCBIfam" id="TIGR04057">
    <property type="entry name" value="SusC_RagA_signa"/>
    <property type="match status" value="1"/>
</dbReference>
<dbReference type="Proteomes" id="UP000032578">
    <property type="component" value="Unassembled WGS sequence"/>
</dbReference>
<dbReference type="PATRIC" id="fig|1435349.4.peg.2386"/>
<evidence type="ECO:0000256" key="5">
    <source>
        <dbReference type="ARBA" id="ARBA00023077"/>
    </source>
</evidence>